<dbReference type="RefSeq" id="WP_116419308.1">
    <property type="nucleotide sequence ID" value="NZ_NBXC01000024.1"/>
</dbReference>
<proteinExistence type="predicted"/>
<dbReference type="EMBL" id="NBXE01000029">
    <property type="protein sequence ID" value="RFA26085.1"/>
    <property type="molecule type" value="Genomic_DNA"/>
</dbReference>
<evidence type="ECO:0000313" key="2">
    <source>
        <dbReference type="EMBL" id="RFA26085.1"/>
    </source>
</evidence>
<evidence type="ECO:0000313" key="3">
    <source>
        <dbReference type="Proteomes" id="UP000257080"/>
    </source>
</evidence>
<organism evidence="2 3">
    <name type="scientific">Subtercola boreus</name>
    <dbReference type="NCBI Taxonomy" id="120213"/>
    <lineage>
        <taxon>Bacteria</taxon>
        <taxon>Bacillati</taxon>
        <taxon>Actinomycetota</taxon>
        <taxon>Actinomycetes</taxon>
        <taxon>Micrococcales</taxon>
        <taxon>Microbacteriaceae</taxon>
        <taxon>Subtercola</taxon>
    </lineage>
</organism>
<protein>
    <recommendedName>
        <fullName evidence="1">AbiEi antitoxin C-terminal domain-containing protein</fullName>
    </recommendedName>
</protein>
<dbReference type="Pfam" id="PF09407">
    <property type="entry name" value="AbiEi_1"/>
    <property type="match status" value="1"/>
</dbReference>
<accession>A0A3E0WAG2</accession>
<reference evidence="2 3" key="1">
    <citation type="submission" date="2017-04" db="EMBL/GenBank/DDBJ databases">
        <title>Comparative genome analysis of Subtercola boreus.</title>
        <authorList>
            <person name="Cho Y.-J."/>
            <person name="Cho A."/>
            <person name="Kim O.-S."/>
            <person name="Lee J.-I."/>
        </authorList>
    </citation>
    <scope>NUCLEOTIDE SEQUENCE [LARGE SCALE GENOMIC DNA]</scope>
    <source>
        <strain evidence="2 3">P28004</strain>
    </source>
</reference>
<sequence length="252" mass="27850">MAGTRQRAVIGYESAAILWGYPRLGAWPREVHLVSAPGSGAHSRAAVREHRVQLPAEDVTRVDGLRVTTPLRTLVDVARSCSTLAAVVMIDHALNRDVCAPELQADLPELEHLARERVRGRGQAKVRLAIGAARVGATSPGESWSRLLMSDFGMPKPALQTRHANPRGGFYYTDFEWPELKIIGEFDGRGKYLKPEYLGSMSPGEAVVAEKIREDHLRAEGNNVARWMFDDLRTPTRLRSLLTTAGVPVIRK</sequence>
<feature type="domain" description="AbiEi antitoxin C-terminal" evidence="1">
    <location>
        <begin position="10"/>
        <end position="108"/>
    </location>
</feature>
<dbReference type="AlphaFoldDB" id="A0A3E0WAG2"/>
<dbReference type="Proteomes" id="UP000257080">
    <property type="component" value="Unassembled WGS sequence"/>
</dbReference>
<comment type="caution">
    <text evidence="2">The sequence shown here is derived from an EMBL/GenBank/DDBJ whole genome shotgun (WGS) entry which is preliminary data.</text>
</comment>
<gene>
    <name evidence="2" type="ORF">B7R25_12630</name>
</gene>
<dbReference type="InterPro" id="IPR018547">
    <property type="entry name" value="AbiEi_C"/>
</dbReference>
<name>A0A3E0WAG2_9MICO</name>
<evidence type="ECO:0000259" key="1">
    <source>
        <dbReference type="Pfam" id="PF09407"/>
    </source>
</evidence>